<evidence type="ECO:0000313" key="1">
    <source>
        <dbReference type="EMBL" id="KAH6925045.1"/>
    </source>
</evidence>
<comment type="caution">
    <text evidence="1">The sequence shown here is derived from an EMBL/GenBank/DDBJ whole genome shotgun (WGS) entry which is preliminary data.</text>
</comment>
<protein>
    <submittedName>
        <fullName evidence="1">Uncharacterized protein</fullName>
    </submittedName>
</protein>
<proteinExistence type="predicted"/>
<dbReference type="EMBL" id="CM023488">
    <property type="protein sequence ID" value="KAH6925045.1"/>
    <property type="molecule type" value="Genomic_DNA"/>
</dbReference>
<reference evidence="1" key="1">
    <citation type="submission" date="2020-05" db="EMBL/GenBank/DDBJ databases">
        <title>Large-scale comparative analyses of tick genomes elucidate their genetic diversity and vector capacities.</title>
        <authorList>
            <person name="Jia N."/>
            <person name="Wang J."/>
            <person name="Shi W."/>
            <person name="Du L."/>
            <person name="Sun Y."/>
            <person name="Zhan W."/>
            <person name="Jiang J."/>
            <person name="Wang Q."/>
            <person name="Zhang B."/>
            <person name="Ji P."/>
            <person name="Sakyi L.B."/>
            <person name="Cui X."/>
            <person name="Yuan T."/>
            <person name="Jiang B."/>
            <person name="Yang W."/>
            <person name="Lam T.T.-Y."/>
            <person name="Chang Q."/>
            <person name="Ding S."/>
            <person name="Wang X."/>
            <person name="Zhu J."/>
            <person name="Ruan X."/>
            <person name="Zhao L."/>
            <person name="Wei J."/>
            <person name="Que T."/>
            <person name="Du C."/>
            <person name="Cheng J."/>
            <person name="Dai P."/>
            <person name="Han X."/>
            <person name="Huang E."/>
            <person name="Gao Y."/>
            <person name="Liu J."/>
            <person name="Shao H."/>
            <person name="Ye R."/>
            <person name="Li L."/>
            <person name="Wei W."/>
            <person name="Wang X."/>
            <person name="Wang C."/>
            <person name="Yang T."/>
            <person name="Huo Q."/>
            <person name="Li W."/>
            <person name="Guo W."/>
            <person name="Chen H."/>
            <person name="Zhou L."/>
            <person name="Ni X."/>
            <person name="Tian J."/>
            <person name="Zhou Y."/>
            <person name="Sheng Y."/>
            <person name="Liu T."/>
            <person name="Pan Y."/>
            <person name="Xia L."/>
            <person name="Li J."/>
            <person name="Zhao F."/>
            <person name="Cao W."/>
        </authorList>
    </citation>
    <scope>NUCLEOTIDE SEQUENCE</scope>
    <source>
        <strain evidence="1">Hyas-2018</strain>
    </source>
</reference>
<evidence type="ECO:0000313" key="2">
    <source>
        <dbReference type="Proteomes" id="UP000821845"/>
    </source>
</evidence>
<sequence length="126" mass="14285">MGMSKQTVNSILKNKDMAEKRDSSEIQEKRFQMRRVVHPDVESALLMWLWDVCSRGIPVNGLLLRSRAEKLVVTLGHDDVTFSEGWLSRFKARYNVVFSAMCGEHDSINESRCLGLADKLAACTSH</sequence>
<dbReference type="Proteomes" id="UP000821845">
    <property type="component" value="Chromosome 8"/>
</dbReference>
<organism evidence="1 2">
    <name type="scientific">Hyalomma asiaticum</name>
    <name type="common">Tick</name>
    <dbReference type="NCBI Taxonomy" id="266040"/>
    <lineage>
        <taxon>Eukaryota</taxon>
        <taxon>Metazoa</taxon>
        <taxon>Ecdysozoa</taxon>
        <taxon>Arthropoda</taxon>
        <taxon>Chelicerata</taxon>
        <taxon>Arachnida</taxon>
        <taxon>Acari</taxon>
        <taxon>Parasitiformes</taxon>
        <taxon>Ixodida</taxon>
        <taxon>Ixodoidea</taxon>
        <taxon>Ixodidae</taxon>
        <taxon>Hyalomminae</taxon>
        <taxon>Hyalomma</taxon>
    </lineage>
</organism>
<accession>A0ACB7RRA4</accession>
<name>A0ACB7RRA4_HYAAI</name>
<gene>
    <name evidence="1" type="ORF">HPB50_027403</name>
</gene>
<keyword evidence="2" id="KW-1185">Reference proteome</keyword>